<name>A0A315XW25_RUMFL</name>
<proteinExistence type="predicted"/>
<feature type="domain" description="MobA/VirD2-like nuclease" evidence="1">
    <location>
        <begin position="23"/>
        <end position="152"/>
    </location>
</feature>
<evidence type="ECO:0000313" key="2">
    <source>
        <dbReference type="EMBL" id="PWJ09619.1"/>
    </source>
</evidence>
<comment type="caution">
    <text evidence="2">The sequence shown here is derived from an EMBL/GenBank/DDBJ whole genome shotgun (WGS) entry which is preliminary data.</text>
</comment>
<evidence type="ECO:0000313" key="3">
    <source>
        <dbReference type="Proteomes" id="UP000245720"/>
    </source>
</evidence>
<accession>A0A315XW25</accession>
<evidence type="ECO:0000259" key="1">
    <source>
        <dbReference type="Pfam" id="PF03432"/>
    </source>
</evidence>
<protein>
    <submittedName>
        <fullName evidence="2">Relaxase/mobilization nuclease-like protein</fullName>
    </submittedName>
</protein>
<dbReference type="InterPro" id="IPR005094">
    <property type="entry name" value="Endonuclease_MobA/VirD2"/>
</dbReference>
<gene>
    <name evidence="2" type="ORF">IE37_03474</name>
</gene>
<dbReference type="Proteomes" id="UP000245720">
    <property type="component" value="Unassembled WGS sequence"/>
</dbReference>
<dbReference type="Pfam" id="PF03432">
    <property type="entry name" value="Relaxase"/>
    <property type="match status" value="1"/>
</dbReference>
<sequence length="240" mass="28132">MPIIHFINNKTQTAGGMKNVLNYVSRKEKTVSEDKRFVTGVNCSPETALDEMTATKNLYHKPDGRLYYHLVQSFPSGYEIESELAHKIAVELAEKAFNKYEVVVATHIDREHIHSHFVFNSVSFEDGKKYHSNKESVEKLMKLSDEICQRYGVHVLDTPKKKMNKDFLSDSEYRSAKRGESFKWELMNVINQVMKQAKSRKQFCYLMKQQGYNVRWEDNRKYITYTCPNGRRCRDNKLHG</sequence>
<organism evidence="2 3">
    <name type="scientific">Ruminococcus flavefaciens</name>
    <dbReference type="NCBI Taxonomy" id="1265"/>
    <lineage>
        <taxon>Bacteria</taxon>
        <taxon>Bacillati</taxon>
        <taxon>Bacillota</taxon>
        <taxon>Clostridia</taxon>
        <taxon>Eubacteriales</taxon>
        <taxon>Oscillospiraceae</taxon>
        <taxon>Ruminococcus</taxon>
    </lineage>
</organism>
<feature type="non-terminal residue" evidence="2">
    <location>
        <position position="240"/>
    </location>
</feature>
<dbReference type="AlphaFoldDB" id="A0A315XW25"/>
<dbReference type="EMBL" id="QGDI01000025">
    <property type="protein sequence ID" value="PWJ09619.1"/>
    <property type="molecule type" value="Genomic_DNA"/>
</dbReference>
<reference evidence="2 3" key="1">
    <citation type="submission" date="2018-05" db="EMBL/GenBank/DDBJ databases">
        <title>The Hungate 1000. A catalogue of reference genomes from the rumen microbiome.</title>
        <authorList>
            <person name="Kelly W."/>
        </authorList>
    </citation>
    <scope>NUCLEOTIDE SEQUENCE [LARGE SCALE GENOMIC DNA]</scope>
    <source>
        <strain evidence="2 3">SAb67</strain>
    </source>
</reference>